<dbReference type="SUPFAM" id="SSF144000">
    <property type="entry name" value="Oxysterol-binding protein-like"/>
    <property type="match status" value="1"/>
</dbReference>
<comment type="caution">
    <text evidence="1">The sequence shown here is derived from an EMBL/GenBank/DDBJ whole genome shotgun (WGS) entry which is preliminary data.</text>
</comment>
<sequence>ISNQGTPILGETFQCLYDIGSSSSSSNTTIAKDGPVSWASDNNVTFIAEQTSHHPQ</sequence>
<name>A0A815ZEG4_9BILA</name>
<gene>
    <name evidence="1" type="ORF">SEV965_LOCUS39952</name>
</gene>
<dbReference type="AlphaFoldDB" id="A0A815ZEG4"/>
<dbReference type="Proteomes" id="UP000663889">
    <property type="component" value="Unassembled WGS sequence"/>
</dbReference>
<protein>
    <submittedName>
        <fullName evidence="1">Uncharacterized protein</fullName>
    </submittedName>
</protein>
<reference evidence="1" key="1">
    <citation type="submission" date="2021-02" db="EMBL/GenBank/DDBJ databases">
        <authorList>
            <person name="Nowell W R."/>
        </authorList>
    </citation>
    <scope>NUCLEOTIDE SEQUENCE</scope>
</reference>
<evidence type="ECO:0000313" key="2">
    <source>
        <dbReference type="Proteomes" id="UP000663889"/>
    </source>
</evidence>
<feature type="non-terminal residue" evidence="1">
    <location>
        <position position="56"/>
    </location>
</feature>
<feature type="non-terminal residue" evidence="1">
    <location>
        <position position="1"/>
    </location>
</feature>
<dbReference type="EMBL" id="CAJNOU010019916">
    <property type="protein sequence ID" value="CAF1584004.1"/>
    <property type="molecule type" value="Genomic_DNA"/>
</dbReference>
<dbReference type="InterPro" id="IPR037239">
    <property type="entry name" value="OSBP_sf"/>
</dbReference>
<proteinExistence type="predicted"/>
<accession>A0A815ZEG4</accession>
<organism evidence="1 2">
    <name type="scientific">Rotaria sordida</name>
    <dbReference type="NCBI Taxonomy" id="392033"/>
    <lineage>
        <taxon>Eukaryota</taxon>
        <taxon>Metazoa</taxon>
        <taxon>Spiralia</taxon>
        <taxon>Gnathifera</taxon>
        <taxon>Rotifera</taxon>
        <taxon>Eurotatoria</taxon>
        <taxon>Bdelloidea</taxon>
        <taxon>Philodinida</taxon>
        <taxon>Philodinidae</taxon>
        <taxon>Rotaria</taxon>
    </lineage>
</organism>
<evidence type="ECO:0000313" key="1">
    <source>
        <dbReference type="EMBL" id="CAF1584004.1"/>
    </source>
</evidence>